<keyword evidence="6" id="KW-0654">Proteoglycan</keyword>
<evidence type="ECO:0000256" key="6">
    <source>
        <dbReference type="ARBA" id="ARBA00022974"/>
    </source>
</evidence>
<keyword evidence="8" id="KW-0325">Glycoprotein</keyword>
<dbReference type="PROSITE" id="PS50213">
    <property type="entry name" value="FAS1"/>
    <property type="match status" value="1"/>
</dbReference>
<evidence type="ECO:0000256" key="11">
    <source>
        <dbReference type="SAM" id="SignalP"/>
    </source>
</evidence>
<accession>A0A7J6GU87</accession>
<dbReference type="SUPFAM" id="SSF82153">
    <property type="entry name" value="FAS1 domain"/>
    <property type="match status" value="1"/>
</dbReference>
<evidence type="ECO:0000256" key="5">
    <source>
        <dbReference type="ARBA" id="ARBA00022729"/>
    </source>
</evidence>
<keyword evidence="14" id="KW-1185">Reference proteome</keyword>
<organism evidence="13 14">
    <name type="scientific">Cannabis sativa</name>
    <name type="common">Hemp</name>
    <name type="synonym">Marijuana</name>
    <dbReference type="NCBI Taxonomy" id="3483"/>
    <lineage>
        <taxon>Eukaryota</taxon>
        <taxon>Viridiplantae</taxon>
        <taxon>Streptophyta</taxon>
        <taxon>Embryophyta</taxon>
        <taxon>Tracheophyta</taxon>
        <taxon>Spermatophyta</taxon>
        <taxon>Magnoliopsida</taxon>
        <taxon>eudicotyledons</taxon>
        <taxon>Gunneridae</taxon>
        <taxon>Pentapetalae</taxon>
        <taxon>rosids</taxon>
        <taxon>fabids</taxon>
        <taxon>Rosales</taxon>
        <taxon>Cannabaceae</taxon>
        <taxon>Cannabis</taxon>
    </lineage>
</organism>
<evidence type="ECO:0000256" key="10">
    <source>
        <dbReference type="SAM" id="MobiDB-lite"/>
    </source>
</evidence>
<feature type="compositionally biased region" description="Basic and acidic residues" evidence="10">
    <location>
        <begin position="194"/>
        <end position="203"/>
    </location>
</feature>
<feature type="chain" id="PRO_5044658916" description="FAS1 domain-containing protein" evidence="11">
    <location>
        <begin position="24"/>
        <end position="240"/>
    </location>
</feature>
<feature type="signal peptide" evidence="11">
    <location>
        <begin position="1"/>
        <end position="23"/>
    </location>
</feature>
<dbReference type="PANTHER" id="PTHR32077:SF54">
    <property type="entry name" value="FASCICLIN-LIKE ARABINOGALACTAN PROTEIN 13-RELATED"/>
    <property type="match status" value="1"/>
</dbReference>
<comment type="caution">
    <text evidence="13">The sequence shown here is derived from an EMBL/GenBank/DDBJ whole genome shotgun (WGS) entry which is preliminary data.</text>
</comment>
<gene>
    <name evidence="13" type="ORF">G4B88_006770</name>
</gene>
<sequence>MAFTPLSILLLTLITIFSHQISAQAPGPAPAGPLNFTAILEKGGQYTTFLRLLSDSQVLSQIVNQLNTSSEGLTVLAPTDNAFNNLKAGTLNGLSREDQVNLILFHVLPKYYALSELLTVSNPVRTQFSADGLNFTGQGRQVNVTSGMVETQVNNALRMQSPLAVYQIDDVLLPPSLFGAKPPASAPPPAKTPASKDDGDKTKPKASGPSSDDSTGDSSNTRVGLGLFVGMGIACMAVLF</sequence>
<feature type="domain" description="FAS1" evidence="12">
    <location>
        <begin position="33"/>
        <end position="172"/>
    </location>
</feature>
<comment type="function">
    <text evidence="9">May be a cell surface adhesion protein.</text>
</comment>
<dbReference type="AlphaFoldDB" id="A0A7J6GU87"/>
<dbReference type="Proteomes" id="UP000583929">
    <property type="component" value="Unassembled WGS sequence"/>
</dbReference>
<dbReference type="FunFam" id="2.30.180.10:FF:000006">
    <property type="entry name" value="Fasciclin-like arabinogalactan protein 11"/>
    <property type="match status" value="1"/>
</dbReference>
<feature type="region of interest" description="Disordered" evidence="10">
    <location>
        <begin position="179"/>
        <end position="219"/>
    </location>
</feature>
<evidence type="ECO:0000256" key="1">
    <source>
        <dbReference type="ARBA" id="ARBA00004609"/>
    </source>
</evidence>
<evidence type="ECO:0000256" key="3">
    <source>
        <dbReference type="ARBA" id="ARBA00022475"/>
    </source>
</evidence>
<evidence type="ECO:0000256" key="2">
    <source>
        <dbReference type="ARBA" id="ARBA00007843"/>
    </source>
</evidence>
<dbReference type="GO" id="GO:0009834">
    <property type="term" value="P:plant-type secondary cell wall biogenesis"/>
    <property type="evidence" value="ECO:0007669"/>
    <property type="project" value="TreeGrafter"/>
</dbReference>
<dbReference type="OrthoDB" id="286301at2759"/>
<protein>
    <recommendedName>
        <fullName evidence="12">FAS1 domain-containing protein</fullName>
    </recommendedName>
</protein>
<dbReference type="PANTHER" id="PTHR32077">
    <property type="entry name" value="FASCICLIN-LIKE ARABINOGALACTAN PROTEIN"/>
    <property type="match status" value="1"/>
</dbReference>
<evidence type="ECO:0000256" key="9">
    <source>
        <dbReference type="ARBA" id="ARBA00024686"/>
    </source>
</evidence>
<keyword evidence="3" id="KW-1003">Cell membrane</keyword>
<proteinExistence type="inferred from homology"/>
<dbReference type="Gene3D" id="2.30.180.10">
    <property type="entry name" value="FAS1 domain"/>
    <property type="match status" value="1"/>
</dbReference>
<keyword evidence="4" id="KW-0336">GPI-anchor</keyword>
<dbReference type="EMBL" id="JAATIQ010000081">
    <property type="protein sequence ID" value="KAF4386514.1"/>
    <property type="molecule type" value="Genomic_DNA"/>
</dbReference>
<comment type="similarity">
    <text evidence="2">Belongs to the fasciclin-like AGP family.</text>
</comment>
<dbReference type="InterPro" id="IPR045003">
    <property type="entry name" value="FLA_A"/>
</dbReference>
<keyword evidence="5 11" id="KW-0732">Signal</keyword>
<dbReference type="InterPro" id="IPR036378">
    <property type="entry name" value="FAS1_dom_sf"/>
</dbReference>
<evidence type="ECO:0000313" key="14">
    <source>
        <dbReference type="Proteomes" id="UP000583929"/>
    </source>
</evidence>
<keyword evidence="4" id="KW-0449">Lipoprotein</keyword>
<dbReference type="GO" id="GO:0005886">
    <property type="term" value="C:plasma membrane"/>
    <property type="evidence" value="ECO:0007669"/>
    <property type="project" value="UniProtKB-SubCell"/>
</dbReference>
<feature type="compositionally biased region" description="Low complexity" evidence="10">
    <location>
        <begin position="207"/>
        <end position="219"/>
    </location>
</feature>
<evidence type="ECO:0000256" key="4">
    <source>
        <dbReference type="ARBA" id="ARBA00022622"/>
    </source>
</evidence>
<dbReference type="GO" id="GO:0098552">
    <property type="term" value="C:side of membrane"/>
    <property type="evidence" value="ECO:0007669"/>
    <property type="project" value="UniProtKB-KW"/>
</dbReference>
<accession>A0A803QJM2</accession>
<evidence type="ECO:0000259" key="12">
    <source>
        <dbReference type="PROSITE" id="PS50213"/>
    </source>
</evidence>
<dbReference type="SMART" id="SM00554">
    <property type="entry name" value="FAS1"/>
    <property type="match status" value="1"/>
</dbReference>
<keyword evidence="7" id="KW-0472">Membrane</keyword>
<dbReference type="Pfam" id="PF02469">
    <property type="entry name" value="Fasciclin"/>
    <property type="match status" value="1"/>
</dbReference>
<name>A0A7J6GU87_CANSA</name>
<reference evidence="13 14" key="1">
    <citation type="journal article" date="2020" name="bioRxiv">
        <title>Sequence and annotation of 42 cannabis genomes reveals extensive copy number variation in cannabinoid synthesis and pathogen resistance genes.</title>
        <authorList>
            <person name="Mckernan K.J."/>
            <person name="Helbert Y."/>
            <person name="Kane L.T."/>
            <person name="Ebling H."/>
            <person name="Zhang L."/>
            <person name="Liu B."/>
            <person name="Eaton Z."/>
            <person name="Mclaughlin S."/>
            <person name="Kingan S."/>
            <person name="Baybayan P."/>
            <person name="Concepcion G."/>
            <person name="Jordan M."/>
            <person name="Riva A."/>
            <person name="Barbazuk W."/>
            <person name="Harkins T."/>
        </authorList>
    </citation>
    <scope>NUCLEOTIDE SEQUENCE [LARGE SCALE GENOMIC DNA]</scope>
    <source>
        <strain evidence="14">cv. Jamaican Lion 4</strain>
        <tissue evidence="13">Leaf</tissue>
    </source>
</reference>
<dbReference type="InterPro" id="IPR000782">
    <property type="entry name" value="FAS1_domain"/>
</dbReference>
<evidence type="ECO:0000256" key="7">
    <source>
        <dbReference type="ARBA" id="ARBA00023136"/>
    </source>
</evidence>
<dbReference type="OMA" id="YHIIPKY"/>
<evidence type="ECO:0000313" key="13">
    <source>
        <dbReference type="EMBL" id="KAF4386514.1"/>
    </source>
</evidence>
<comment type="subcellular location">
    <subcellularLocation>
        <location evidence="1">Cell membrane</location>
        <topology evidence="1">Lipid-anchor</topology>
        <topology evidence="1">GPI-anchor</topology>
    </subcellularLocation>
</comment>
<evidence type="ECO:0000256" key="8">
    <source>
        <dbReference type="ARBA" id="ARBA00023180"/>
    </source>
</evidence>